<feature type="region of interest" description="Disordered" evidence="2">
    <location>
        <begin position="1"/>
        <end position="32"/>
    </location>
</feature>
<name>A0AAD5JLY8_9FUNG</name>
<feature type="compositionally biased region" description="Polar residues" evidence="2">
    <location>
        <begin position="1"/>
        <end position="14"/>
    </location>
</feature>
<dbReference type="PANTHER" id="PTHR31315">
    <property type="entry name" value="PROTEIN SIP5"/>
    <property type="match status" value="1"/>
</dbReference>
<evidence type="ECO:0000256" key="2">
    <source>
        <dbReference type="SAM" id="MobiDB-lite"/>
    </source>
</evidence>
<dbReference type="InterPro" id="IPR039301">
    <property type="entry name" value="Sip5/DA2"/>
</dbReference>
<comment type="similarity">
    <text evidence="1">Belongs to the SIP5 family.</text>
</comment>
<proteinExistence type="inferred from homology"/>
<protein>
    <recommendedName>
        <fullName evidence="5">RING-type domain-containing protein</fullName>
    </recommendedName>
</protein>
<dbReference type="Proteomes" id="UP001209540">
    <property type="component" value="Unassembled WGS sequence"/>
</dbReference>
<reference evidence="3" key="2">
    <citation type="submission" date="2023-02" db="EMBL/GenBank/DDBJ databases">
        <authorList>
            <consortium name="DOE Joint Genome Institute"/>
            <person name="Mondo S.J."/>
            <person name="Chang Y."/>
            <person name="Wang Y."/>
            <person name="Ahrendt S."/>
            <person name="Andreopoulos W."/>
            <person name="Barry K."/>
            <person name="Beard J."/>
            <person name="Benny G.L."/>
            <person name="Blankenship S."/>
            <person name="Bonito G."/>
            <person name="Cuomo C."/>
            <person name="Desiro A."/>
            <person name="Gervers K.A."/>
            <person name="Hundley H."/>
            <person name="Kuo A."/>
            <person name="LaButti K."/>
            <person name="Lang B.F."/>
            <person name="Lipzen A."/>
            <person name="O'Donnell K."/>
            <person name="Pangilinan J."/>
            <person name="Reynolds N."/>
            <person name="Sandor L."/>
            <person name="Smith M.W."/>
            <person name="Tsang A."/>
            <person name="Grigoriev I.V."/>
            <person name="Stajich J.E."/>
            <person name="Spatafora J.W."/>
        </authorList>
    </citation>
    <scope>NUCLEOTIDE SEQUENCE</scope>
    <source>
        <strain evidence="3">RSA 2281</strain>
    </source>
</reference>
<sequence>MGTNISKTATSIGNSDMHRDSTTDRGSLYPQGLYPDSPTDYCVKAVRKFIRDGKLAPFYRGLNDPPSFSITTDQDIALAITCCPGTTYIPPEQPQDPGQQGLVGKFTSARKALTAQRTGEILPDSMAYSRVTECPICFLYYPICVNYTRCCDKPICTECFLQIKRSEDCPLVPVQCPFCVQSNFGVIHVPPKFSPHYKQFSKRRTDLIQYAYGPDNKIRPRRRNRLGPNDPDVILADEIRPDWQRLIISKYPVQHMSGVGTTRRIIVRPNGDHVLARRRTGDDFHSPVLNTFFDTDQLDNHTTVYALSR</sequence>
<dbReference type="PANTHER" id="PTHR31315:SF1">
    <property type="entry name" value="PROTEIN SIP5"/>
    <property type="match status" value="1"/>
</dbReference>
<organism evidence="3 4">
    <name type="scientific">Phascolomyces articulosus</name>
    <dbReference type="NCBI Taxonomy" id="60185"/>
    <lineage>
        <taxon>Eukaryota</taxon>
        <taxon>Fungi</taxon>
        <taxon>Fungi incertae sedis</taxon>
        <taxon>Mucoromycota</taxon>
        <taxon>Mucoromycotina</taxon>
        <taxon>Mucoromycetes</taxon>
        <taxon>Mucorales</taxon>
        <taxon>Lichtheimiaceae</taxon>
        <taxon>Phascolomyces</taxon>
    </lineage>
</organism>
<evidence type="ECO:0000313" key="3">
    <source>
        <dbReference type="EMBL" id="KAI9245348.1"/>
    </source>
</evidence>
<dbReference type="EMBL" id="JAIXMP010000052">
    <property type="protein sequence ID" value="KAI9245348.1"/>
    <property type="molecule type" value="Genomic_DNA"/>
</dbReference>
<comment type="caution">
    <text evidence="3">The sequence shown here is derived from an EMBL/GenBank/DDBJ whole genome shotgun (WGS) entry which is preliminary data.</text>
</comment>
<accession>A0AAD5JLY8</accession>
<gene>
    <name evidence="3" type="ORF">BDA99DRAFT_528140</name>
</gene>
<keyword evidence="4" id="KW-1185">Reference proteome</keyword>
<dbReference type="GO" id="GO:0005737">
    <property type="term" value="C:cytoplasm"/>
    <property type="evidence" value="ECO:0007669"/>
    <property type="project" value="TreeGrafter"/>
</dbReference>
<evidence type="ECO:0000256" key="1">
    <source>
        <dbReference type="ARBA" id="ARBA00010402"/>
    </source>
</evidence>
<evidence type="ECO:0008006" key="5">
    <source>
        <dbReference type="Google" id="ProtNLM"/>
    </source>
</evidence>
<evidence type="ECO:0000313" key="4">
    <source>
        <dbReference type="Proteomes" id="UP001209540"/>
    </source>
</evidence>
<reference evidence="3" key="1">
    <citation type="journal article" date="2022" name="IScience">
        <title>Evolution of zygomycete secretomes and the origins of terrestrial fungal ecologies.</title>
        <authorList>
            <person name="Chang Y."/>
            <person name="Wang Y."/>
            <person name="Mondo S."/>
            <person name="Ahrendt S."/>
            <person name="Andreopoulos W."/>
            <person name="Barry K."/>
            <person name="Beard J."/>
            <person name="Benny G.L."/>
            <person name="Blankenship S."/>
            <person name="Bonito G."/>
            <person name="Cuomo C."/>
            <person name="Desiro A."/>
            <person name="Gervers K.A."/>
            <person name="Hundley H."/>
            <person name="Kuo A."/>
            <person name="LaButti K."/>
            <person name="Lang B.F."/>
            <person name="Lipzen A."/>
            <person name="O'Donnell K."/>
            <person name="Pangilinan J."/>
            <person name="Reynolds N."/>
            <person name="Sandor L."/>
            <person name="Smith M.E."/>
            <person name="Tsang A."/>
            <person name="Grigoriev I.V."/>
            <person name="Stajich J.E."/>
            <person name="Spatafora J.W."/>
        </authorList>
    </citation>
    <scope>NUCLEOTIDE SEQUENCE</scope>
    <source>
        <strain evidence="3">RSA 2281</strain>
    </source>
</reference>
<dbReference type="AlphaFoldDB" id="A0AAD5JLY8"/>